<keyword evidence="3" id="KW-1185">Reference proteome</keyword>
<accession>A0A6A6RD18</accession>
<evidence type="ECO:0000256" key="1">
    <source>
        <dbReference type="SAM" id="MobiDB-lite"/>
    </source>
</evidence>
<dbReference type="OrthoDB" id="4850648at2759"/>
<dbReference type="PANTHER" id="PTHR37827:SF1">
    <property type="entry name" value="HNH DOMAIN-CONTAINING PROTEIN"/>
    <property type="match status" value="1"/>
</dbReference>
<proteinExistence type="predicted"/>
<evidence type="ECO:0000313" key="3">
    <source>
        <dbReference type="Proteomes" id="UP000799750"/>
    </source>
</evidence>
<feature type="region of interest" description="Disordered" evidence="1">
    <location>
        <begin position="27"/>
        <end position="72"/>
    </location>
</feature>
<name>A0A6A6RD18_9PEZI</name>
<organism evidence="2 3">
    <name type="scientific">Lophium mytilinum</name>
    <dbReference type="NCBI Taxonomy" id="390894"/>
    <lineage>
        <taxon>Eukaryota</taxon>
        <taxon>Fungi</taxon>
        <taxon>Dikarya</taxon>
        <taxon>Ascomycota</taxon>
        <taxon>Pezizomycotina</taxon>
        <taxon>Dothideomycetes</taxon>
        <taxon>Pleosporomycetidae</taxon>
        <taxon>Mytilinidiales</taxon>
        <taxon>Mytilinidiaceae</taxon>
        <taxon>Lophium</taxon>
    </lineage>
</organism>
<feature type="compositionally biased region" description="Basic residues" evidence="1">
    <location>
        <begin position="35"/>
        <end position="49"/>
    </location>
</feature>
<dbReference type="EMBL" id="MU004182">
    <property type="protein sequence ID" value="KAF2501633.1"/>
    <property type="molecule type" value="Genomic_DNA"/>
</dbReference>
<reference evidence="2" key="1">
    <citation type="journal article" date="2020" name="Stud. Mycol.">
        <title>101 Dothideomycetes genomes: a test case for predicting lifestyles and emergence of pathogens.</title>
        <authorList>
            <person name="Haridas S."/>
            <person name="Albert R."/>
            <person name="Binder M."/>
            <person name="Bloem J."/>
            <person name="Labutti K."/>
            <person name="Salamov A."/>
            <person name="Andreopoulos B."/>
            <person name="Baker S."/>
            <person name="Barry K."/>
            <person name="Bills G."/>
            <person name="Bluhm B."/>
            <person name="Cannon C."/>
            <person name="Castanera R."/>
            <person name="Culley D."/>
            <person name="Daum C."/>
            <person name="Ezra D."/>
            <person name="Gonzalez J."/>
            <person name="Henrissat B."/>
            <person name="Kuo A."/>
            <person name="Liang C."/>
            <person name="Lipzen A."/>
            <person name="Lutzoni F."/>
            <person name="Magnuson J."/>
            <person name="Mondo S."/>
            <person name="Nolan M."/>
            <person name="Ohm R."/>
            <person name="Pangilinan J."/>
            <person name="Park H.-J."/>
            <person name="Ramirez L."/>
            <person name="Alfaro M."/>
            <person name="Sun H."/>
            <person name="Tritt A."/>
            <person name="Yoshinaga Y."/>
            <person name="Zwiers L.-H."/>
            <person name="Turgeon B."/>
            <person name="Goodwin S."/>
            <person name="Spatafora J."/>
            <person name="Crous P."/>
            <person name="Grigoriev I."/>
        </authorList>
    </citation>
    <scope>NUCLEOTIDE SEQUENCE</scope>
    <source>
        <strain evidence="2">CBS 269.34</strain>
    </source>
</reference>
<protein>
    <submittedName>
        <fullName evidence="2">Uncharacterized protein</fullName>
    </submittedName>
</protein>
<dbReference type="PANTHER" id="PTHR37827">
    <property type="entry name" value="TUDOR DOMAIN-CONTAINING PROTEIN"/>
    <property type="match status" value="1"/>
</dbReference>
<evidence type="ECO:0000313" key="2">
    <source>
        <dbReference type="EMBL" id="KAF2501633.1"/>
    </source>
</evidence>
<gene>
    <name evidence="2" type="ORF">BU16DRAFT_500870</name>
</gene>
<dbReference type="Proteomes" id="UP000799750">
    <property type="component" value="Unassembled WGS sequence"/>
</dbReference>
<sequence length="271" mass="30377">MASMIPADEQTNYEIFRDCVSEPVLRILAAPPKKEPKKRRREKKSKKPSKTTDVKQDSEPEPEPPSPPNDAEDLSEFIEYLSTDIFTSLPPSLRTLTHALSTASPSLQSTYALPLPPSTLSSIIAAVPVSTTDSLTSYALLTSPHHNPAVDLPPFLGPILAAYITTATTPPPPPSTTRTDACELCERDWIPTTYHHLIPKSTHARVLKRGWHRAEELGRVAWLCRACHSFVHRCAGNEELAREWYTVELLRGREDVGNWVKWVGRVRWKKS</sequence>
<dbReference type="AlphaFoldDB" id="A0A6A6RD18"/>